<dbReference type="Proteomes" id="UP000005727">
    <property type="component" value="Unassembled WGS sequence"/>
</dbReference>
<proteinExistence type="predicted"/>
<dbReference type="EMBL" id="EQ999575">
    <property type="protein sequence ID" value="EEY03107.1"/>
    <property type="molecule type" value="Genomic_DNA"/>
</dbReference>
<protein>
    <submittedName>
        <fullName evidence="2">Uncharacterized protein</fullName>
    </submittedName>
</protein>
<sequence>MIHAFKHSIWTWLGILGGALTLLSNLQGILDLAEWADWIISKWQKLIMPAVSSLIKFVGIRVSNDAASMIVMAIFVSFIAIGARTENEFKGKNREIRAIKWSNIFNINIYIGMMLYISQIILIKLIFVFPYFMQMYIKFYIVFIIFTHLLYVLSIIVGLRGWPFWTSLTVAISMIGFSFIFSYSDYGSVPSNVSETTSAIVATSFAVACGLTVVAIAPPLAFTRRIIFMIIGVLFIIILGQINRYRINF</sequence>
<feature type="transmembrane region" description="Helical" evidence="1">
    <location>
        <begin position="9"/>
        <end position="30"/>
    </location>
</feature>
<feature type="transmembrane region" description="Helical" evidence="1">
    <location>
        <begin position="164"/>
        <end position="184"/>
    </location>
</feature>
<keyword evidence="3" id="KW-1185">Reference proteome</keyword>
<accession>A0A7U8K713</accession>
<name>A0A7U8K713_BRUNE</name>
<feature type="transmembrane region" description="Helical" evidence="1">
    <location>
        <begin position="66"/>
        <end position="83"/>
    </location>
</feature>
<reference evidence="2 3" key="1">
    <citation type="submission" date="2009-01" db="EMBL/GenBank/DDBJ databases">
        <title>The Genome Sequence of Brucella neotomae 5K33.</title>
        <authorList>
            <consortium name="The Broad Institute Genome Sequencing Platform"/>
            <person name="Ward D."/>
            <person name="Young S.K."/>
            <person name="Kodira C.D."/>
            <person name="Zeng Q."/>
            <person name="Koehrsen M."/>
            <person name="Alvarado L."/>
            <person name="Berlin A."/>
            <person name="Borenstein D."/>
            <person name="Chen Z."/>
            <person name="Engels R."/>
            <person name="Freedman E."/>
            <person name="Gellesch M."/>
            <person name="Goldberg J."/>
            <person name="Griggs A."/>
            <person name="Gujja S."/>
            <person name="Heiman D."/>
            <person name="Hepburn T."/>
            <person name="Howarth C."/>
            <person name="Jen D."/>
            <person name="Larson L."/>
            <person name="Lewis B."/>
            <person name="Mehta T."/>
            <person name="Park D."/>
            <person name="Pearson M."/>
            <person name="Roberts A."/>
            <person name="Saif S."/>
            <person name="Shea T."/>
            <person name="Shenoy N."/>
            <person name="Sisk P."/>
            <person name="Stolte C."/>
            <person name="Sykes S."/>
            <person name="Walk T."/>
            <person name="White J."/>
            <person name="Yandava C."/>
            <person name="Whatmore A.M."/>
            <person name="Perrett L.L."/>
            <person name="O'Callaghan D."/>
            <person name="Nusbaum C."/>
            <person name="Galagan J."/>
            <person name="Birren B."/>
        </authorList>
    </citation>
    <scope>NUCLEOTIDE SEQUENCE [LARGE SCALE GENOMIC DNA]</scope>
    <source>
        <strain evidence="2 3">5K33</strain>
    </source>
</reference>
<feature type="transmembrane region" description="Helical" evidence="1">
    <location>
        <begin position="226"/>
        <end position="243"/>
    </location>
</feature>
<gene>
    <name evidence="2" type="ORF">BANG_02838</name>
</gene>
<keyword evidence="1" id="KW-0812">Transmembrane</keyword>
<evidence type="ECO:0000313" key="2">
    <source>
        <dbReference type="EMBL" id="EEY03107.1"/>
    </source>
</evidence>
<evidence type="ECO:0000256" key="1">
    <source>
        <dbReference type="SAM" id="Phobius"/>
    </source>
</evidence>
<organism evidence="2 3">
    <name type="scientific">Brucella neotomae 5K33</name>
    <dbReference type="NCBI Taxonomy" id="520456"/>
    <lineage>
        <taxon>Bacteria</taxon>
        <taxon>Pseudomonadati</taxon>
        <taxon>Pseudomonadota</taxon>
        <taxon>Alphaproteobacteria</taxon>
        <taxon>Hyphomicrobiales</taxon>
        <taxon>Brucellaceae</taxon>
        <taxon>Brucella/Ochrobactrum group</taxon>
        <taxon>Brucella</taxon>
    </lineage>
</organism>
<feature type="transmembrane region" description="Helical" evidence="1">
    <location>
        <begin position="104"/>
        <end position="133"/>
    </location>
</feature>
<feature type="transmembrane region" description="Helical" evidence="1">
    <location>
        <begin position="139"/>
        <end position="157"/>
    </location>
</feature>
<dbReference type="AlphaFoldDB" id="A0A7U8K713"/>
<keyword evidence="1" id="KW-1133">Transmembrane helix</keyword>
<keyword evidence="1" id="KW-0472">Membrane</keyword>
<feature type="transmembrane region" description="Helical" evidence="1">
    <location>
        <begin position="196"/>
        <end position="217"/>
    </location>
</feature>
<evidence type="ECO:0000313" key="3">
    <source>
        <dbReference type="Proteomes" id="UP000005727"/>
    </source>
</evidence>